<feature type="transmembrane region" description="Helical" evidence="11">
    <location>
        <begin position="521"/>
        <end position="544"/>
    </location>
</feature>
<keyword evidence="8" id="KW-0406">Ion transport</keyword>
<feature type="transmembrane region" description="Helical" evidence="11">
    <location>
        <begin position="448"/>
        <end position="468"/>
    </location>
</feature>
<evidence type="ECO:0000256" key="10">
    <source>
        <dbReference type="ARBA" id="ARBA00023201"/>
    </source>
</evidence>
<feature type="transmembrane region" description="Helical" evidence="11">
    <location>
        <begin position="480"/>
        <end position="501"/>
    </location>
</feature>
<keyword evidence="7" id="KW-0915">Sodium</keyword>
<keyword evidence="13" id="KW-1185">Reference proteome</keyword>
<dbReference type="Pfam" id="PF24996">
    <property type="entry name" value="NANM"/>
    <property type="match status" value="1"/>
</dbReference>
<evidence type="ECO:0000256" key="5">
    <source>
        <dbReference type="ARBA" id="ARBA00022692"/>
    </source>
</evidence>
<dbReference type="CDD" id="cd11495">
    <property type="entry name" value="SLC5sbd_NIS-like_u3"/>
    <property type="match status" value="1"/>
</dbReference>
<dbReference type="Gene3D" id="2.120.10.80">
    <property type="entry name" value="Kelch-type beta propeller"/>
    <property type="match status" value="1"/>
</dbReference>
<protein>
    <recommendedName>
        <fullName evidence="14">Sodium:solute symporter</fullName>
    </recommendedName>
</protein>
<feature type="transmembrane region" description="Helical" evidence="11">
    <location>
        <begin position="588"/>
        <end position="615"/>
    </location>
</feature>
<dbReference type="EMBL" id="LGIA01000154">
    <property type="protein sequence ID" value="KOH44720.1"/>
    <property type="molecule type" value="Genomic_DNA"/>
</dbReference>
<dbReference type="InterPro" id="IPR051163">
    <property type="entry name" value="Sodium:Solute_Symporter_SSF"/>
</dbReference>
<evidence type="ECO:0008006" key="14">
    <source>
        <dbReference type="Google" id="ProtNLM"/>
    </source>
</evidence>
<evidence type="ECO:0000313" key="12">
    <source>
        <dbReference type="EMBL" id="KOH44720.1"/>
    </source>
</evidence>
<feature type="transmembrane region" description="Helical" evidence="11">
    <location>
        <begin position="409"/>
        <end position="428"/>
    </location>
</feature>
<organism evidence="12 13">
    <name type="scientific">Sunxiuqinia dokdonensis</name>
    <dbReference type="NCBI Taxonomy" id="1409788"/>
    <lineage>
        <taxon>Bacteria</taxon>
        <taxon>Pseudomonadati</taxon>
        <taxon>Bacteroidota</taxon>
        <taxon>Bacteroidia</taxon>
        <taxon>Marinilabiliales</taxon>
        <taxon>Prolixibacteraceae</taxon>
        <taxon>Sunxiuqinia</taxon>
    </lineage>
</organism>
<sequence>MRKINDRYNLRISFQSTFRKGSSIIMLVVLFLGLVVTSRADEQVNSLQQKSKPLFSQVEALASDEGLAGSFTGVHGNVLIVAGGSAFPVGKPWEGGSKELSDLVMVFQHDANGNPQLAGSSQLPLPLAEGASVSLPEGLLCIGGQSTTGLSKQVFLLSWINNQLEVIDFPDLPVAVKSAAAAVIGNHVYLVGGESEQGAADQFLRLDVSNLSAGWQLLNAVPVPVSGAMAVAQMDGEEVSLHVFGGRAKSPDSESSQFYTHVFRFRPSKGVWEQKKEMRLGDGQPKPLAVGMAASVGASHVVLIGGDSGETFQKVEKAINKMQAGDDTAQAERDSLWVNHPGFNKTIMVYNTVTDTWFDAGTWKGNPVAVASAVWWDGALVVPGGEIKPATRTPLLQEFQITVKPVFGWLNYLVLGVYFIGMLLLGFYFMERESSTDDFFKAGGRIPWWAAGISIFATTLSAITFIAIPAKSYAVDWRMFMFNMAIIAIAPIVIRYFLPFFRRFNFDTAYQYLEARFNRAVRWLASALFVFFMVSRIAIVLFLPSLALNAVTGFDIYLAIIVMGVVTIIYCTSGGIEAVVWGDVIQGFILVGGAFIALAFMLAGVEGGLGGFLEITTEQNKFHTFDFRFDFSQPVFWVVLLGGLANTLISYTSDQSVVQRYMTTKDEKATGQSIWLNGFLSIPVSIIFFLLGTGLYAYYTSNPERMAVVNPNIDSVFPQFIVAQMPAGVAGLLIAAIFAAAMSTLSSNINSVSAVITSDFYKVLAKAGTHRRTMAVARWSGIIVGVLGILMALMLATWNIASLWDQFNAFLGLLTGGLGALFVMGIFFSRISGNAALAGVVGGLIVLMLVKNHTDLSFLLFGFVGMAASVLLALLFSLIMPNRKVVTGYTWKSRQRVR</sequence>
<evidence type="ECO:0000256" key="2">
    <source>
        <dbReference type="ARBA" id="ARBA00006434"/>
    </source>
</evidence>
<reference evidence="13" key="1">
    <citation type="submission" date="2015-07" db="EMBL/GenBank/DDBJ databases">
        <title>Genome sequencing of Sunxiuqinia dokdonensis strain SK.</title>
        <authorList>
            <person name="Ahn S."/>
            <person name="Kim B.-C."/>
        </authorList>
    </citation>
    <scope>NUCLEOTIDE SEQUENCE [LARGE SCALE GENOMIC DNA]</scope>
    <source>
        <strain evidence="13">SK</strain>
    </source>
</reference>
<keyword evidence="6 11" id="KW-1133">Transmembrane helix</keyword>
<dbReference type="GO" id="GO:0015293">
    <property type="term" value="F:symporter activity"/>
    <property type="evidence" value="ECO:0007669"/>
    <property type="project" value="TreeGrafter"/>
</dbReference>
<keyword evidence="4" id="KW-1003">Cell membrane</keyword>
<feature type="transmembrane region" description="Helical" evidence="11">
    <location>
        <begin position="635"/>
        <end position="653"/>
    </location>
</feature>
<dbReference type="STRING" id="1409788.NC99_24590"/>
<dbReference type="Gene3D" id="1.20.1730.10">
    <property type="entry name" value="Sodium/glucose cotransporter"/>
    <property type="match status" value="1"/>
</dbReference>
<dbReference type="PANTHER" id="PTHR42985">
    <property type="entry name" value="SODIUM-COUPLED MONOCARBOXYLATE TRANSPORTER"/>
    <property type="match status" value="1"/>
</dbReference>
<dbReference type="InterPro" id="IPR038377">
    <property type="entry name" value="Na/Glc_symporter_sf"/>
</dbReference>
<evidence type="ECO:0000256" key="4">
    <source>
        <dbReference type="ARBA" id="ARBA00022475"/>
    </source>
</evidence>
<dbReference type="InterPro" id="IPR056734">
    <property type="entry name" value="NANM"/>
</dbReference>
<evidence type="ECO:0000256" key="7">
    <source>
        <dbReference type="ARBA" id="ARBA00023053"/>
    </source>
</evidence>
<evidence type="ECO:0000256" key="3">
    <source>
        <dbReference type="ARBA" id="ARBA00022448"/>
    </source>
</evidence>
<dbReference type="Pfam" id="PF00474">
    <property type="entry name" value="SSF"/>
    <property type="match status" value="1"/>
</dbReference>
<proteinExistence type="inferred from homology"/>
<dbReference type="GO" id="GO:0005886">
    <property type="term" value="C:plasma membrane"/>
    <property type="evidence" value="ECO:0007669"/>
    <property type="project" value="UniProtKB-SubCell"/>
</dbReference>
<dbReference type="SUPFAM" id="SSF117281">
    <property type="entry name" value="Kelch motif"/>
    <property type="match status" value="1"/>
</dbReference>
<keyword evidence="10" id="KW-0739">Sodium transport</keyword>
<dbReference type="OrthoDB" id="9803597at2"/>
<keyword evidence="3" id="KW-0813">Transport</keyword>
<evidence type="ECO:0000256" key="8">
    <source>
        <dbReference type="ARBA" id="ARBA00023065"/>
    </source>
</evidence>
<dbReference type="PATRIC" id="fig|1409788.3.peg.2538"/>
<accession>A0A0L8V8C2</accession>
<dbReference type="PROSITE" id="PS50283">
    <property type="entry name" value="NA_SOLUT_SYMP_3"/>
    <property type="match status" value="1"/>
</dbReference>
<name>A0A0L8V8C2_9BACT</name>
<evidence type="ECO:0000256" key="6">
    <source>
        <dbReference type="ARBA" id="ARBA00022989"/>
    </source>
</evidence>
<feature type="transmembrane region" description="Helical" evidence="11">
    <location>
        <begin position="835"/>
        <end position="850"/>
    </location>
</feature>
<feature type="transmembrane region" description="Helical" evidence="11">
    <location>
        <begin position="856"/>
        <end position="879"/>
    </location>
</feature>
<keyword evidence="9 11" id="KW-0472">Membrane</keyword>
<evidence type="ECO:0000256" key="1">
    <source>
        <dbReference type="ARBA" id="ARBA00004651"/>
    </source>
</evidence>
<feature type="transmembrane region" description="Helical" evidence="11">
    <location>
        <begin position="674"/>
        <end position="699"/>
    </location>
</feature>
<evidence type="ECO:0000256" key="11">
    <source>
        <dbReference type="SAM" id="Phobius"/>
    </source>
</evidence>
<dbReference type="PANTHER" id="PTHR42985:SF40">
    <property type="entry name" value="LD47995P-RELATED"/>
    <property type="match status" value="1"/>
</dbReference>
<feature type="transmembrane region" description="Helical" evidence="11">
    <location>
        <begin position="779"/>
        <end position="801"/>
    </location>
</feature>
<dbReference type="Proteomes" id="UP000036958">
    <property type="component" value="Unassembled WGS sequence"/>
</dbReference>
<comment type="subcellular location">
    <subcellularLocation>
        <location evidence="1">Cell membrane</location>
        <topology evidence="1">Multi-pass membrane protein</topology>
    </subcellularLocation>
</comment>
<dbReference type="InterPro" id="IPR015915">
    <property type="entry name" value="Kelch-typ_b-propeller"/>
</dbReference>
<evidence type="ECO:0000256" key="9">
    <source>
        <dbReference type="ARBA" id="ARBA00023136"/>
    </source>
</evidence>
<feature type="transmembrane region" description="Helical" evidence="11">
    <location>
        <begin position="556"/>
        <end position="576"/>
    </location>
</feature>
<gene>
    <name evidence="12" type="ORF">NC99_24590</name>
</gene>
<keyword evidence="5 11" id="KW-0812">Transmembrane</keyword>
<dbReference type="RefSeq" id="WP_157624799.1">
    <property type="nucleotide sequence ID" value="NZ_LGIA01000154.1"/>
</dbReference>
<comment type="caution">
    <text evidence="12">The sequence shown here is derived from an EMBL/GenBank/DDBJ whole genome shotgun (WGS) entry which is preliminary data.</text>
</comment>
<dbReference type="AlphaFoldDB" id="A0A0L8V8C2"/>
<comment type="similarity">
    <text evidence="2">Belongs to the sodium:solute symporter (SSF) (TC 2.A.21) family.</text>
</comment>
<dbReference type="GO" id="GO:0006814">
    <property type="term" value="P:sodium ion transport"/>
    <property type="evidence" value="ECO:0007669"/>
    <property type="project" value="UniProtKB-KW"/>
</dbReference>
<feature type="transmembrane region" description="Helical" evidence="11">
    <location>
        <begin position="719"/>
        <end position="741"/>
    </location>
</feature>
<feature type="transmembrane region" description="Helical" evidence="11">
    <location>
        <begin position="807"/>
        <end position="828"/>
    </location>
</feature>
<dbReference type="InterPro" id="IPR001734">
    <property type="entry name" value="Na/solute_symporter"/>
</dbReference>
<evidence type="ECO:0000313" key="13">
    <source>
        <dbReference type="Proteomes" id="UP000036958"/>
    </source>
</evidence>
<dbReference type="NCBIfam" id="TIGR00813">
    <property type="entry name" value="sss"/>
    <property type="match status" value="1"/>
</dbReference>